<dbReference type="FunFam" id="3.30.160.60:FF:000100">
    <property type="entry name" value="Zinc finger 45-like"/>
    <property type="match status" value="1"/>
</dbReference>
<gene>
    <name evidence="13" type="ORF">P4O66_021692</name>
</gene>
<feature type="domain" description="C2H2-type" evidence="12">
    <location>
        <begin position="296"/>
        <end position="323"/>
    </location>
</feature>
<evidence type="ECO:0000256" key="3">
    <source>
        <dbReference type="ARBA" id="ARBA00022723"/>
    </source>
</evidence>
<dbReference type="InterPro" id="IPR013087">
    <property type="entry name" value="Znf_C2H2_type"/>
</dbReference>
<dbReference type="PANTHER" id="PTHR14196">
    <property type="entry name" value="ODD-SKIPPED - RELATED"/>
    <property type="match status" value="1"/>
</dbReference>
<dbReference type="SUPFAM" id="SSF57667">
    <property type="entry name" value="beta-beta-alpha zinc fingers"/>
    <property type="match status" value="4"/>
</dbReference>
<dbReference type="Pfam" id="PF00096">
    <property type="entry name" value="zf-C2H2"/>
    <property type="match status" value="6"/>
</dbReference>
<reference evidence="13" key="1">
    <citation type="submission" date="2023-03" db="EMBL/GenBank/DDBJ databases">
        <title>Electrophorus voltai genome.</title>
        <authorList>
            <person name="Bian C."/>
        </authorList>
    </citation>
    <scope>NUCLEOTIDE SEQUENCE</scope>
    <source>
        <strain evidence="13">CB-2022</strain>
        <tissue evidence="13">Muscle</tissue>
    </source>
</reference>
<evidence type="ECO:0000256" key="9">
    <source>
        <dbReference type="ARBA" id="ARBA00062613"/>
    </source>
</evidence>
<keyword evidence="14" id="KW-1185">Reference proteome</keyword>
<dbReference type="FunFam" id="3.30.160.60:FF:002343">
    <property type="entry name" value="Zinc finger protein 33A"/>
    <property type="match status" value="1"/>
</dbReference>
<feature type="domain" description="C2H2-type" evidence="12">
    <location>
        <begin position="324"/>
        <end position="351"/>
    </location>
</feature>
<feature type="compositionally biased region" description="Low complexity" evidence="11">
    <location>
        <begin position="220"/>
        <end position="230"/>
    </location>
</feature>
<dbReference type="FunFam" id="3.30.160.60:FF:002090">
    <property type="entry name" value="Zinc finger protein 473"/>
    <property type="match status" value="1"/>
</dbReference>
<comment type="caution">
    <text evidence="13">The sequence shown here is derived from an EMBL/GenBank/DDBJ whole genome shotgun (WGS) entry which is preliminary data.</text>
</comment>
<dbReference type="FunFam" id="3.30.160.60:FF:000250">
    <property type="entry name" value="zinc finger protein 197 isoform X1"/>
    <property type="match status" value="1"/>
</dbReference>
<feature type="domain" description="C2H2-type" evidence="12">
    <location>
        <begin position="380"/>
        <end position="407"/>
    </location>
</feature>
<dbReference type="Proteomes" id="UP001239994">
    <property type="component" value="Unassembled WGS sequence"/>
</dbReference>
<evidence type="ECO:0000256" key="1">
    <source>
        <dbReference type="ARBA" id="ARBA00003767"/>
    </source>
</evidence>
<dbReference type="AlphaFoldDB" id="A0AAD9E3I8"/>
<dbReference type="FunFam" id="3.30.160.60:FF:000340">
    <property type="entry name" value="zinc finger protein 473 isoform X1"/>
    <property type="match status" value="1"/>
</dbReference>
<keyword evidence="5 10" id="KW-0863">Zinc-finger</keyword>
<feature type="domain" description="C2H2-type" evidence="12">
    <location>
        <begin position="435"/>
        <end position="462"/>
    </location>
</feature>
<evidence type="ECO:0000256" key="2">
    <source>
        <dbReference type="ARBA" id="ARBA00004123"/>
    </source>
</evidence>
<organism evidence="13 14">
    <name type="scientific">Electrophorus voltai</name>
    <dbReference type="NCBI Taxonomy" id="2609070"/>
    <lineage>
        <taxon>Eukaryota</taxon>
        <taxon>Metazoa</taxon>
        <taxon>Chordata</taxon>
        <taxon>Craniata</taxon>
        <taxon>Vertebrata</taxon>
        <taxon>Euteleostomi</taxon>
        <taxon>Actinopterygii</taxon>
        <taxon>Neopterygii</taxon>
        <taxon>Teleostei</taxon>
        <taxon>Ostariophysi</taxon>
        <taxon>Gymnotiformes</taxon>
        <taxon>Gymnotoidei</taxon>
        <taxon>Gymnotidae</taxon>
        <taxon>Electrophorus</taxon>
    </lineage>
</organism>
<evidence type="ECO:0000256" key="5">
    <source>
        <dbReference type="ARBA" id="ARBA00022771"/>
    </source>
</evidence>
<evidence type="ECO:0000256" key="10">
    <source>
        <dbReference type="PROSITE-ProRule" id="PRU00042"/>
    </source>
</evidence>
<dbReference type="SMART" id="SM00355">
    <property type="entry name" value="ZnF_C2H2"/>
    <property type="match status" value="6"/>
</dbReference>
<comment type="subcellular location">
    <subcellularLocation>
        <location evidence="2">Nucleus</location>
    </subcellularLocation>
</comment>
<evidence type="ECO:0000259" key="12">
    <source>
        <dbReference type="PROSITE" id="PS50157"/>
    </source>
</evidence>
<feature type="domain" description="C2H2-type" evidence="12">
    <location>
        <begin position="408"/>
        <end position="435"/>
    </location>
</feature>
<dbReference type="PROSITE" id="PS50157">
    <property type="entry name" value="ZINC_FINGER_C2H2_2"/>
    <property type="match status" value="6"/>
</dbReference>
<proteinExistence type="predicted"/>
<dbReference type="GO" id="GO:0000981">
    <property type="term" value="F:DNA-binding transcription factor activity, RNA polymerase II-specific"/>
    <property type="evidence" value="ECO:0007669"/>
    <property type="project" value="TreeGrafter"/>
</dbReference>
<evidence type="ECO:0000313" key="14">
    <source>
        <dbReference type="Proteomes" id="UP001239994"/>
    </source>
</evidence>
<evidence type="ECO:0000313" key="13">
    <source>
        <dbReference type="EMBL" id="KAK1803164.1"/>
    </source>
</evidence>
<dbReference type="FunFam" id="3.30.160.60:FF:000029">
    <property type="entry name" value="GLI family zinc finger 4"/>
    <property type="match status" value="1"/>
</dbReference>
<comment type="function">
    <text evidence="8">Involved in histone 3'-end pre-mRNA processing by associating with U7 snRNP and interacting with SLBP/pre-mRNA complex. Increases histone 3'-end pre-mRNA processing but has no effect on U7 snRNP levels, when overexpressed. Required for cell cycle progression from G1 to S phases.</text>
</comment>
<keyword evidence="4" id="KW-0677">Repeat</keyword>
<dbReference type="Gene3D" id="3.30.160.60">
    <property type="entry name" value="Classic Zinc Finger"/>
    <property type="match status" value="6"/>
</dbReference>
<evidence type="ECO:0000256" key="6">
    <source>
        <dbReference type="ARBA" id="ARBA00022833"/>
    </source>
</evidence>
<evidence type="ECO:0000256" key="7">
    <source>
        <dbReference type="ARBA" id="ARBA00023242"/>
    </source>
</evidence>
<feature type="domain" description="C2H2-type" evidence="12">
    <location>
        <begin position="352"/>
        <end position="379"/>
    </location>
</feature>
<dbReference type="GO" id="GO:0008270">
    <property type="term" value="F:zinc ion binding"/>
    <property type="evidence" value="ECO:0007669"/>
    <property type="project" value="UniProtKB-KW"/>
</dbReference>
<dbReference type="InterPro" id="IPR050717">
    <property type="entry name" value="C2H2-ZF_Transcription_Reg"/>
</dbReference>
<comment type="function">
    <text evidence="1">May be involved in transcriptional regulation.</text>
</comment>
<sequence length="470" mass="52581">MWTPGASLGWAFVSQGSENAISPTFPCKSQSDSILITWHHGQLGEEQHHGNPGEDHHMLPKVKEEPDLAEDPILITWHHDNPAEAHYHGKPGENQHMLPKVKKEPGLDAVCTTELNCLQTHLESYLCQPKLENVVTVHKNEPAPIEITISVHDGGLQHAMQCFSDPNPIDSLGSLDCNGGDQHTLQIPLKTCSVRLVDCRKMLERNGNTTRGNLEDEPSHLASDLSSMSSGQTSNMRSAKHLHNIKELSLASTRNIKHRKLQSEEKNYSCASYIKQVINSSSHGSDQSVQDEERAHWCSNCGRSFTTDFNLHRHLKLHAGEKPYRCSHCGKHFSQLFNLMAHQRVHTGEKPFQCSVCKKHFSQASKLKTHKRIHTGEKPYICHACGKGFSDSSTYHKHQRIHTGERPYACSICGKCFGQSAHLLKHNISHNRKPYSCSTCGKNFSKPLSLIKHTTLHTCETSTNQPSANI</sequence>
<name>A0AAD9E3I8_9TELE</name>
<dbReference type="GO" id="GO:0000977">
    <property type="term" value="F:RNA polymerase II transcription regulatory region sequence-specific DNA binding"/>
    <property type="evidence" value="ECO:0007669"/>
    <property type="project" value="TreeGrafter"/>
</dbReference>
<feature type="region of interest" description="Disordered" evidence="11">
    <location>
        <begin position="207"/>
        <end position="234"/>
    </location>
</feature>
<protein>
    <recommendedName>
        <fullName evidence="12">C2H2-type domain-containing protein</fullName>
    </recommendedName>
</protein>
<evidence type="ECO:0000256" key="4">
    <source>
        <dbReference type="ARBA" id="ARBA00022737"/>
    </source>
</evidence>
<dbReference type="EMBL" id="JAROKS010000006">
    <property type="protein sequence ID" value="KAK1803164.1"/>
    <property type="molecule type" value="Genomic_DNA"/>
</dbReference>
<dbReference type="PROSITE" id="PS00028">
    <property type="entry name" value="ZINC_FINGER_C2H2_1"/>
    <property type="match status" value="5"/>
</dbReference>
<evidence type="ECO:0000256" key="11">
    <source>
        <dbReference type="SAM" id="MobiDB-lite"/>
    </source>
</evidence>
<comment type="subunit">
    <text evidence="9">Interacts with the SLBP/pre-mRNA complex but not with SLBP alone. Interacts with LSM11 in a U7 snRNP-dependent manner.</text>
</comment>
<dbReference type="InterPro" id="IPR036236">
    <property type="entry name" value="Znf_C2H2_sf"/>
</dbReference>
<keyword evidence="6" id="KW-0862">Zinc</keyword>
<dbReference type="PANTHER" id="PTHR14196:SF12">
    <property type="entry name" value="ZINC FINGER PROTEIN 208-LIKE"/>
    <property type="match status" value="1"/>
</dbReference>
<keyword evidence="7" id="KW-0539">Nucleus</keyword>
<dbReference type="GO" id="GO:0005634">
    <property type="term" value="C:nucleus"/>
    <property type="evidence" value="ECO:0007669"/>
    <property type="project" value="UniProtKB-SubCell"/>
</dbReference>
<keyword evidence="3" id="KW-0479">Metal-binding</keyword>
<accession>A0AAD9E3I8</accession>
<evidence type="ECO:0000256" key="8">
    <source>
        <dbReference type="ARBA" id="ARBA00054787"/>
    </source>
</evidence>